<evidence type="ECO:0000313" key="18">
    <source>
        <dbReference type="Proteomes" id="UP000826271"/>
    </source>
</evidence>
<keyword evidence="5" id="KW-0808">Transferase</keyword>
<evidence type="ECO:0000259" key="16">
    <source>
        <dbReference type="PROSITE" id="PS50089"/>
    </source>
</evidence>
<dbReference type="EC" id="2.3.2.27" evidence="4"/>
<dbReference type="EMBL" id="WHWC01000009">
    <property type="protein sequence ID" value="KAG8376831.1"/>
    <property type="molecule type" value="Genomic_DNA"/>
</dbReference>
<evidence type="ECO:0000256" key="7">
    <source>
        <dbReference type="ARBA" id="ARBA00022723"/>
    </source>
</evidence>
<protein>
    <recommendedName>
        <fullName evidence="4">RING-type E3 ubiquitin transferase</fullName>
        <ecNumber evidence="4">2.3.2.27</ecNumber>
    </recommendedName>
</protein>
<evidence type="ECO:0000256" key="12">
    <source>
        <dbReference type="ARBA" id="ARBA00023136"/>
    </source>
</evidence>
<sequence length="168" mass="18454">MNDTNTTDGFLGSQNIGGFGYGIGVSVGILLLITTITLASYYCTRNNTTSYVLPQRNPRTPPPHLDDHAVEVGLDEATLTSYPKLLYSEAKKNHKDSTATCCSVCLADYKNNDMLRVLPDCRHLFHVKCVDPWLRLHPTCPVCRTSPLPSPLTTPLAEVVPLATRPIN</sequence>
<evidence type="ECO:0000256" key="10">
    <source>
        <dbReference type="ARBA" id="ARBA00022833"/>
    </source>
</evidence>
<dbReference type="CDD" id="cd16461">
    <property type="entry name" value="RING-H2_EL5-like"/>
    <property type="match status" value="1"/>
</dbReference>
<keyword evidence="8 14" id="KW-0863">Zinc-finger</keyword>
<reference evidence="17" key="1">
    <citation type="submission" date="2019-10" db="EMBL/GenBank/DDBJ databases">
        <authorList>
            <person name="Zhang R."/>
            <person name="Pan Y."/>
            <person name="Wang J."/>
            <person name="Ma R."/>
            <person name="Yu S."/>
        </authorList>
    </citation>
    <scope>NUCLEOTIDE SEQUENCE</scope>
    <source>
        <strain evidence="17">LA-IB0</strain>
        <tissue evidence="17">Leaf</tissue>
    </source>
</reference>
<keyword evidence="6 15" id="KW-0812">Transmembrane</keyword>
<dbReference type="PANTHER" id="PTHR46719:SF21">
    <property type="entry name" value="RING-H2 FINGER PROTEIN ATL70-LIKE"/>
    <property type="match status" value="1"/>
</dbReference>
<dbReference type="SMART" id="SM00184">
    <property type="entry name" value="RING"/>
    <property type="match status" value="1"/>
</dbReference>
<keyword evidence="18" id="KW-1185">Reference proteome</keyword>
<dbReference type="PROSITE" id="PS50089">
    <property type="entry name" value="ZF_RING_2"/>
    <property type="match status" value="1"/>
</dbReference>
<dbReference type="InterPro" id="IPR013083">
    <property type="entry name" value="Znf_RING/FYVE/PHD"/>
</dbReference>
<comment type="pathway">
    <text evidence="3">Protein modification; protein ubiquitination.</text>
</comment>
<keyword evidence="7" id="KW-0479">Metal-binding</keyword>
<dbReference type="AlphaFoldDB" id="A0AAV6X8U1"/>
<evidence type="ECO:0000256" key="2">
    <source>
        <dbReference type="ARBA" id="ARBA00004167"/>
    </source>
</evidence>
<keyword evidence="9" id="KW-0833">Ubl conjugation pathway</keyword>
<keyword evidence="12 15" id="KW-0472">Membrane</keyword>
<name>A0AAV6X8U1_9LAMI</name>
<evidence type="ECO:0000256" key="6">
    <source>
        <dbReference type="ARBA" id="ARBA00022692"/>
    </source>
</evidence>
<evidence type="ECO:0000256" key="13">
    <source>
        <dbReference type="ARBA" id="ARBA00024209"/>
    </source>
</evidence>
<keyword evidence="10" id="KW-0862">Zinc</keyword>
<dbReference type="PANTHER" id="PTHR46719">
    <property type="entry name" value="TRANSCRIPTION FACTOR C2H2 FAMILY-RELATED"/>
    <property type="match status" value="1"/>
</dbReference>
<comment type="similarity">
    <text evidence="13">Belongs to the RING-type zinc finger family. ATL subfamily.</text>
</comment>
<gene>
    <name evidence="17" type="ORF">BUALT_Bualt09G0104800</name>
</gene>
<dbReference type="GO" id="GO:0008270">
    <property type="term" value="F:zinc ion binding"/>
    <property type="evidence" value="ECO:0007669"/>
    <property type="project" value="UniProtKB-KW"/>
</dbReference>
<evidence type="ECO:0000313" key="17">
    <source>
        <dbReference type="EMBL" id="KAG8376831.1"/>
    </source>
</evidence>
<evidence type="ECO:0000256" key="15">
    <source>
        <dbReference type="SAM" id="Phobius"/>
    </source>
</evidence>
<evidence type="ECO:0000256" key="1">
    <source>
        <dbReference type="ARBA" id="ARBA00000900"/>
    </source>
</evidence>
<comment type="caution">
    <text evidence="17">The sequence shown here is derived from an EMBL/GenBank/DDBJ whole genome shotgun (WGS) entry which is preliminary data.</text>
</comment>
<evidence type="ECO:0000256" key="14">
    <source>
        <dbReference type="PROSITE-ProRule" id="PRU00175"/>
    </source>
</evidence>
<evidence type="ECO:0000256" key="11">
    <source>
        <dbReference type="ARBA" id="ARBA00022989"/>
    </source>
</evidence>
<evidence type="ECO:0000256" key="5">
    <source>
        <dbReference type="ARBA" id="ARBA00022679"/>
    </source>
</evidence>
<dbReference type="GO" id="GO:0061630">
    <property type="term" value="F:ubiquitin protein ligase activity"/>
    <property type="evidence" value="ECO:0007669"/>
    <property type="project" value="UniProtKB-EC"/>
</dbReference>
<keyword evidence="11 15" id="KW-1133">Transmembrane helix</keyword>
<organism evidence="17 18">
    <name type="scientific">Buddleja alternifolia</name>
    <dbReference type="NCBI Taxonomy" id="168488"/>
    <lineage>
        <taxon>Eukaryota</taxon>
        <taxon>Viridiplantae</taxon>
        <taxon>Streptophyta</taxon>
        <taxon>Embryophyta</taxon>
        <taxon>Tracheophyta</taxon>
        <taxon>Spermatophyta</taxon>
        <taxon>Magnoliopsida</taxon>
        <taxon>eudicotyledons</taxon>
        <taxon>Gunneridae</taxon>
        <taxon>Pentapetalae</taxon>
        <taxon>asterids</taxon>
        <taxon>lamiids</taxon>
        <taxon>Lamiales</taxon>
        <taxon>Scrophulariaceae</taxon>
        <taxon>Buddlejeae</taxon>
        <taxon>Buddleja</taxon>
    </lineage>
</organism>
<dbReference type="GO" id="GO:0016020">
    <property type="term" value="C:membrane"/>
    <property type="evidence" value="ECO:0007669"/>
    <property type="project" value="UniProtKB-SubCell"/>
</dbReference>
<evidence type="ECO:0000256" key="4">
    <source>
        <dbReference type="ARBA" id="ARBA00012483"/>
    </source>
</evidence>
<dbReference type="FunFam" id="3.30.40.10:FF:000187">
    <property type="entry name" value="E3 ubiquitin-protein ligase ATL6"/>
    <property type="match status" value="1"/>
</dbReference>
<dbReference type="Pfam" id="PF13639">
    <property type="entry name" value="zf-RING_2"/>
    <property type="match status" value="1"/>
</dbReference>
<accession>A0AAV6X8U1</accession>
<feature type="domain" description="RING-type" evidence="16">
    <location>
        <begin position="102"/>
        <end position="144"/>
    </location>
</feature>
<comment type="subcellular location">
    <subcellularLocation>
        <location evidence="2">Membrane</location>
        <topology evidence="2">Single-pass membrane protein</topology>
    </subcellularLocation>
</comment>
<feature type="transmembrane region" description="Helical" evidence="15">
    <location>
        <begin position="20"/>
        <end position="43"/>
    </location>
</feature>
<comment type="catalytic activity">
    <reaction evidence="1">
        <text>S-ubiquitinyl-[E2 ubiquitin-conjugating enzyme]-L-cysteine + [acceptor protein]-L-lysine = [E2 ubiquitin-conjugating enzyme]-L-cysteine + N(6)-ubiquitinyl-[acceptor protein]-L-lysine.</text>
        <dbReference type="EC" id="2.3.2.27"/>
    </reaction>
</comment>
<dbReference type="Gene3D" id="3.30.40.10">
    <property type="entry name" value="Zinc/RING finger domain, C3HC4 (zinc finger)"/>
    <property type="match status" value="1"/>
</dbReference>
<dbReference type="InterPro" id="IPR001841">
    <property type="entry name" value="Znf_RING"/>
</dbReference>
<proteinExistence type="inferred from homology"/>
<evidence type="ECO:0000256" key="9">
    <source>
        <dbReference type="ARBA" id="ARBA00022786"/>
    </source>
</evidence>
<dbReference type="Proteomes" id="UP000826271">
    <property type="component" value="Unassembled WGS sequence"/>
</dbReference>
<dbReference type="SUPFAM" id="SSF57850">
    <property type="entry name" value="RING/U-box"/>
    <property type="match status" value="1"/>
</dbReference>
<evidence type="ECO:0000256" key="8">
    <source>
        <dbReference type="ARBA" id="ARBA00022771"/>
    </source>
</evidence>
<dbReference type="InterPro" id="IPR045899">
    <property type="entry name" value="ATL71-like"/>
</dbReference>
<evidence type="ECO:0000256" key="3">
    <source>
        <dbReference type="ARBA" id="ARBA00004906"/>
    </source>
</evidence>